<evidence type="ECO:0000313" key="4">
    <source>
        <dbReference type="Ensembl" id="ENSORLP00020026404.1"/>
    </source>
</evidence>
<evidence type="ECO:0000313" key="5">
    <source>
        <dbReference type="Proteomes" id="UP000265180"/>
    </source>
</evidence>
<reference evidence="4" key="4">
    <citation type="submission" date="2025-09" db="UniProtKB">
        <authorList>
            <consortium name="Ensembl"/>
        </authorList>
    </citation>
    <scope>IDENTIFICATION</scope>
    <source>
        <strain evidence="4">HNI</strain>
    </source>
</reference>
<reference key="1">
    <citation type="journal article" date="2007" name="Nature">
        <title>The medaka draft genome and insights into vertebrate genome evolution.</title>
        <authorList>
            <person name="Kasahara M."/>
            <person name="Naruse K."/>
            <person name="Sasaki S."/>
            <person name="Nakatani Y."/>
            <person name="Qu W."/>
            <person name="Ahsan B."/>
            <person name="Yamada T."/>
            <person name="Nagayasu Y."/>
            <person name="Doi K."/>
            <person name="Kasai Y."/>
            <person name="Jindo T."/>
            <person name="Kobayashi D."/>
            <person name="Shimada A."/>
            <person name="Toyoda A."/>
            <person name="Kuroki Y."/>
            <person name="Fujiyama A."/>
            <person name="Sasaki T."/>
            <person name="Shimizu A."/>
            <person name="Asakawa S."/>
            <person name="Shimizu N."/>
            <person name="Hashimoto S."/>
            <person name="Yang J."/>
            <person name="Lee Y."/>
            <person name="Matsushima K."/>
            <person name="Sugano S."/>
            <person name="Sakaizumi M."/>
            <person name="Narita T."/>
            <person name="Ohishi K."/>
            <person name="Haga S."/>
            <person name="Ohta F."/>
            <person name="Nomoto H."/>
            <person name="Nogata K."/>
            <person name="Morishita T."/>
            <person name="Endo T."/>
            <person name="Shin-I T."/>
            <person name="Takeda H."/>
            <person name="Morishita S."/>
            <person name="Kohara Y."/>
        </authorList>
    </citation>
    <scope>NUCLEOTIDE SEQUENCE [LARGE SCALE GENOMIC DNA]</scope>
    <source>
        <strain>Hd-rR</strain>
    </source>
</reference>
<dbReference type="PANTHER" id="PTHR46013:SF4">
    <property type="entry name" value="B-CELL RECEPTOR CD22-RELATED"/>
    <property type="match status" value="1"/>
</dbReference>
<feature type="domain" description="Ig-like" evidence="3">
    <location>
        <begin position="342"/>
        <end position="424"/>
    </location>
</feature>
<reference evidence="4 5" key="2">
    <citation type="submission" date="2017-04" db="EMBL/GenBank/DDBJ databases">
        <title>CpG methylation of centromeres and impact of large insertions on vertebrate speciation.</title>
        <authorList>
            <person name="Ichikawa K."/>
            <person name="Yoshimura J."/>
            <person name="Morishita S."/>
        </authorList>
    </citation>
    <scope>NUCLEOTIDE SEQUENCE</scope>
    <source>
        <strain evidence="4 5">HNI</strain>
    </source>
</reference>
<dbReference type="Pfam" id="PF13895">
    <property type="entry name" value="Ig_2"/>
    <property type="match status" value="1"/>
</dbReference>
<feature type="compositionally biased region" description="Low complexity" evidence="1">
    <location>
        <begin position="544"/>
        <end position="556"/>
    </location>
</feature>
<dbReference type="PROSITE" id="PS50835">
    <property type="entry name" value="IG_LIKE"/>
    <property type="match status" value="4"/>
</dbReference>
<dbReference type="InterPro" id="IPR003599">
    <property type="entry name" value="Ig_sub"/>
</dbReference>
<feature type="compositionally biased region" description="Polar residues" evidence="1">
    <location>
        <begin position="516"/>
        <end position="543"/>
    </location>
</feature>
<dbReference type="Proteomes" id="UP000265180">
    <property type="component" value="Chromosome 1"/>
</dbReference>
<dbReference type="SUPFAM" id="SSF48726">
    <property type="entry name" value="Immunoglobulin"/>
    <property type="match status" value="4"/>
</dbReference>
<proteinExistence type="predicted"/>
<dbReference type="InterPro" id="IPR003598">
    <property type="entry name" value="Ig_sub2"/>
</dbReference>
<feature type="domain" description="Ig-like" evidence="3">
    <location>
        <begin position="153"/>
        <end position="222"/>
    </location>
</feature>
<dbReference type="InterPro" id="IPR013783">
    <property type="entry name" value="Ig-like_fold"/>
</dbReference>
<dbReference type="InterPro" id="IPR036179">
    <property type="entry name" value="Ig-like_dom_sf"/>
</dbReference>
<dbReference type="PANTHER" id="PTHR46013">
    <property type="entry name" value="VASCULAR CELL ADHESION MOLECULE 1"/>
    <property type="match status" value="1"/>
</dbReference>
<accession>A0A3P9M0D8</accession>
<feature type="domain" description="Ig-like" evidence="3">
    <location>
        <begin position="426"/>
        <end position="514"/>
    </location>
</feature>
<name>A0A3P9M0D8_ORYLA</name>
<feature type="transmembrane region" description="Helical" evidence="2">
    <location>
        <begin position="21"/>
        <end position="40"/>
    </location>
</feature>
<keyword evidence="2" id="KW-0472">Membrane</keyword>
<evidence type="ECO:0000256" key="1">
    <source>
        <dbReference type="SAM" id="MobiDB-lite"/>
    </source>
</evidence>
<dbReference type="Ensembl" id="ENSORLT00020001987.1">
    <property type="protein sequence ID" value="ENSORLP00020026404.1"/>
    <property type="gene ID" value="ENSORLG00020008881.1"/>
</dbReference>
<evidence type="ECO:0000256" key="2">
    <source>
        <dbReference type="SAM" id="Phobius"/>
    </source>
</evidence>
<evidence type="ECO:0000259" key="3">
    <source>
        <dbReference type="PROSITE" id="PS50835"/>
    </source>
</evidence>
<dbReference type="SMART" id="SM00408">
    <property type="entry name" value="IGc2"/>
    <property type="match status" value="1"/>
</dbReference>
<keyword evidence="2" id="KW-1133">Transmembrane helix</keyword>
<reference evidence="4" key="3">
    <citation type="submission" date="2025-08" db="UniProtKB">
        <authorList>
            <consortium name="Ensembl"/>
        </authorList>
    </citation>
    <scope>IDENTIFICATION</scope>
    <source>
        <strain evidence="4">HNI</strain>
    </source>
</reference>
<organism evidence="4 5">
    <name type="scientific">Oryzias latipes</name>
    <name type="common">Japanese rice fish</name>
    <name type="synonym">Japanese killifish</name>
    <dbReference type="NCBI Taxonomy" id="8090"/>
    <lineage>
        <taxon>Eukaryota</taxon>
        <taxon>Metazoa</taxon>
        <taxon>Chordata</taxon>
        <taxon>Craniata</taxon>
        <taxon>Vertebrata</taxon>
        <taxon>Euteleostomi</taxon>
        <taxon>Actinopterygii</taxon>
        <taxon>Neopterygii</taxon>
        <taxon>Teleostei</taxon>
        <taxon>Neoteleostei</taxon>
        <taxon>Acanthomorphata</taxon>
        <taxon>Ovalentaria</taxon>
        <taxon>Atherinomorphae</taxon>
        <taxon>Beloniformes</taxon>
        <taxon>Adrianichthyidae</taxon>
        <taxon>Oryziinae</taxon>
        <taxon>Oryzias</taxon>
    </lineage>
</organism>
<keyword evidence="2" id="KW-0812">Transmembrane</keyword>
<dbReference type="SMART" id="SM00409">
    <property type="entry name" value="IG"/>
    <property type="match status" value="4"/>
</dbReference>
<dbReference type="InterPro" id="IPR007110">
    <property type="entry name" value="Ig-like_dom"/>
</dbReference>
<dbReference type="AlphaFoldDB" id="A0A3P9M0D8"/>
<dbReference type="Gene3D" id="2.60.40.10">
    <property type="entry name" value="Immunoglobulins"/>
    <property type="match status" value="3"/>
</dbReference>
<feature type="region of interest" description="Disordered" evidence="1">
    <location>
        <begin position="516"/>
        <end position="556"/>
    </location>
</feature>
<protein>
    <recommendedName>
        <fullName evidence="3">Ig-like domain-containing protein</fullName>
    </recommendedName>
</protein>
<feature type="transmembrane region" description="Helical" evidence="2">
    <location>
        <begin position="562"/>
        <end position="584"/>
    </location>
</feature>
<sequence length="668" mass="75242">MIQTRVMRRRSGEVSRSNLKKTAVILMTEAGCLLFILYISGVQGQTNSICALKGSSVNLGCSAGDSAAEKECKWFFVFRNGSGSNFREVVVDENQKKYRLSEESRLTLTINDLDKSDEKIYVCCESADKDNCSKNQIQLYVEELQVKVFPSKDGQTATLMCSSSGCPFTQNHTGFIWFKNRQFLYQDLSPWYQELVSGEEAVTYSCAVKGYEGFRAPEVSVDLVTSTCFRVTYAESSMCSSVNKQCSIMFPKEIYLQQTRIQHDHVRLTCNSSCSLTEPQASIVLIKNKKEETKPITVPLTSADTFTCSVKDMKDFHSADVCFDNSSCWTVTCFQKRICALKGSSLNIYCKYSHPHDQPPKSKLWFKINRNINQEEQLKEKNNKVTFYESPNQANLTFKKLSKSDSGEYVFRIERNSREWKEATFPEVTLIVTDLRVKIRPSAEVTEGQKVTLTCSTSCPLTQNSNFRWYLNHQPLKLENKHLVIDAVTSQDAGNYSCVDKTKEDSMSPVKTLTVTSASPKTPTVTSASPKTPTVTSASPKTLTVTSASPKTPTVTSSPTTWKAVVGVSAIVFVSVCLIVFLWIRRKRTSAESSRLEVADKLEKLNPDHVYEEIPAEAADCELHYSQVNFENTIVYSTIQAHQEQEHVRYAITKFRQNSDQEMVNDVV</sequence>
<feature type="domain" description="Ig-like" evidence="3">
    <location>
        <begin position="53"/>
        <end position="123"/>
    </location>
</feature>